<dbReference type="InterPro" id="IPR035897">
    <property type="entry name" value="Toll_tir_struct_dom_sf"/>
</dbReference>
<evidence type="ECO:0000259" key="3">
    <source>
        <dbReference type="PROSITE" id="PS50104"/>
    </source>
</evidence>
<feature type="compositionally biased region" description="Pro residues" evidence="1">
    <location>
        <begin position="355"/>
        <end position="364"/>
    </location>
</feature>
<keyword evidence="2" id="KW-0472">Membrane</keyword>
<name>A0A917NV64_9PROT</name>
<reference evidence="4" key="1">
    <citation type="journal article" date="2014" name="Int. J. Syst. Evol. Microbiol.">
        <title>Complete genome sequence of Corynebacterium casei LMG S-19264T (=DSM 44701T), isolated from a smear-ripened cheese.</title>
        <authorList>
            <consortium name="US DOE Joint Genome Institute (JGI-PGF)"/>
            <person name="Walter F."/>
            <person name="Albersmeier A."/>
            <person name="Kalinowski J."/>
            <person name="Ruckert C."/>
        </authorList>
    </citation>
    <scope>NUCLEOTIDE SEQUENCE</scope>
    <source>
        <strain evidence="4">CGMCC 1.3617</strain>
    </source>
</reference>
<reference evidence="4" key="2">
    <citation type="submission" date="2020-09" db="EMBL/GenBank/DDBJ databases">
        <authorList>
            <person name="Sun Q."/>
            <person name="Zhou Y."/>
        </authorList>
    </citation>
    <scope>NUCLEOTIDE SEQUENCE</scope>
    <source>
        <strain evidence="4">CGMCC 1.3617</strain>
    </source>
</reference>
<feature type="compositionally biased region" description="Basic and acidic residues" evidence="1">
    <location>
        <begin position="277"/>
        <end position="298"/>
    </location>
</feature>
<keyword evidence="5" id="KW-1185">Reference proteome</keyword>
<dbReference type="Proteomes" id="UP000661507">
    <property type="component" value="Unassembled WGS sequence"/>
</dbReference>
<dbReference type="EMBL" id="BMKW01000011">
    <property type="protein sequence ID" value="GGJ31318.1"/>
    <property type="molecule type" value="Genomic_DNA"/>
</dbReference>
<proteinExistence type="predicted"/>
<dbReference type="Gene3D" id="3.40.50.10140">
    <property type="entry name" value="Toll/interleukin-1 receptor homology (TIR) domain"/>
    <property type="match status" value="1"/>
</dbReference>
<evidence type="ECO:0000256" key="2">
    <source>
        <dbReference type="SAM" id="Phobius"/>
    </source>
</evidence>
<feature type="region of interest" description="Disordered" evidence="1">
    <location>
        <begin position="343"/>
        <end position="364"/>
    </location>
</feature>
<gene>
    <name evidence="4" type="ORF">GCM10011320_43420</name>
</gene>
<keyword evidence="2" id="KW-0812">Transmembrane</keyword>
<accession>A0A917NV64</accession>
<evidence type="ECO:0000313" key="4">
    <source>
        <dbReference type="EMBL" id="GGJ31318.1"/>
    </source>
</evidence>
<feature type="compositionally biased region" description="Low complexity" evidence="1">
    <location>
        <begin position="255"/>
        <end position="273"/>
    </location>
</feature>
<feature type="domain" description="TIR" evidence="3">
    <location>
        <begin position="18"/>
        <end position="144"/>
    </location>
</feature>
<dbReference type="AlphaFoldDB" id="A0A917NV64"/>
<dbReference type="Pfam" id="PF13676">
    <property type="entry name" value="TIR_2"/>
    <property type="match status" value="1"/>
</dbReference>
<protein>
    <recommendedName>
        <fullName evidence="3">TIR domain-containing protein</fullName>
    </recommendedName>
</protein>
<evidence type="ECO:0000256" key="1">
    <source>
        <dbReference type="SAM" id="MobiDB-lite"/>
    </source>
</evidence>
<evidence type="ECO:0000313" key="5">
    <source>
        <dbReference type="Proteomes" id="UP000661507"/>
    </source>
</evidence>
<dbReference type="GO" id="GO:0007165">
    <property type="term" value="P:signal transduction"/>
    <property type="evidence" value="ECO:0007669"/>
    <property type="project" value="InterPro"/>
</dbReference>
<sequence length="462" mass="46760">MALSRRLCEKPHVRTPPMPHDVFLSYASTDRAAAEAVCAALETRGIRCWIAPRDVPAGADWGEAILTAIGRAHAMVLVLSRATANSVHVRNEVVTAVSQSLALVPVRIEDCQPGGALRLHLAGSHWLNVFPMPIEQHADVLAVGVRLALAADATVEIPRAQAMALVAAARASHAAAPAVAPPARAAPPRVAPARAVPAGVAVAQASAEPTGSRRRAGAGVMLGLGVVLLLMVLGAAAWFLEPRLRSLLGAAPAAPSAVTGTAAPGRADAAPSAMTDRASDRSADPIEAAVADRARHAGVDPARNGGAVATPADPPPRSLAPSASLAGLGGLIPLPDAGVPAPLASVPRPTAAPSSPDPLPASIPPPVAAPATRLLNVASITISRLFVSPVSAGVGREDWLGNAQITPGNAVQIRAPEGQGCVFNIRAVYVGGRTEDRPGVDLCAAPELRFEGGKNAGGASSR</sequence>
<organism evidence="4 5">
    <name type="scientific">Neoroseomonas lacus</name>
    <dbReference type="NCBI Taxonomy" id="287609"/>
    <lineage>
        <taxon>Bacteria</taxon>
        <taxon>Pseudomonadati</taxon>
        <taxon>Pseudomonadota</taxon>
        <taxon>Alphaproteobacteria</taxon>
        <taxon>Acetobacterales</taxon>
        <taxon>Acetobacteraceae</taxon>
        <taxon>Neoroseomonas</taxon>
    </lineage>
</organism>
<dbReference type="SUPFAM" id="SSF52200">
    <property type="entry name" value="Toll/Interleukin receptor TIR domain"/>
    <property type="match status" value="1"/>
</dbReference>
<dbReference type="InterPro" id="IPR000157">
    <property type="entry name" value="TIR_dom"/>
</dbReference>
<feature type="region of interest" description="Disordered" evidence="1">
    <location>
        <begin position="255"/>
        <end position="322"/>
    </location>
</feature>
<keyword evidence="2" id="KW-1133">Transmembrane helix</keyword>
<comment type="caution">
    <text evidence="4">The sequence shown here is derived from an EMBL/GenBank/DDBJ whole genome shotgun (WGS) entry which is preliminary data.</text>
</comment>
<dbReference type="PROSITE" id="PS50104">
    <property type="entry name" value="TIR"/>
    <property type="match status" value="1"/>
</dbReference>
<feature type="transmembrane region" description="Helical" evidence="2">
    <location>
        <begin position="220"/>
        <end position="240"/>
    </location>
</feature>